<organism evidence="6 7">
    <name type="scientific">Stylonychia lemnae</name>
    <name type="common">Ciliate</name>
    <dbReference type="NCBI Taxonomy" id="5949"/>
    <lineage>
        <taxon>Eukaryota</taxon>
        <taxon>Sar</taxon>
        <taxon>Alveolata</taxon>
        <taxon>Ciliophora</taxon>
        <taxon>Intramacronucleata</taxon>
        <taxon>Spirotrichea</taxon>
        <taxon>Stichotrichia</taxon>
        <taxon>Sporadotrichida</taxon>
        <taxon>Oxytrichidae</taxon>
        <taxon>Stylonychinae</taxon>
        <taxon>Stylonychia</taxon>
    </lineage>
</organism>
<dbReference type="SUPFAM" id="SSF46689">
    <property type="entry name" value="Homeodomain-like"/>
    <property type="match status" value="2"/>
</dbReference>
<dbReference type="PANTHER" id="PTHR45614">
    <property type="entry name" value="MYB PROTEIN-RELATED"/>
    <property type="match status" value="1"/>
</dbReference>
<dbReference type="AlphaFoldDB" id="A0A078AKF7"/>
<feature type="region of interest" description="Disordered" evidence="2">
    <location>
        <begin position="37"/>
        <end position="92"/>
    </location>
</feature>
<dbReference type="PROSITE" id="PS51293">
    <property type="entry name" value="SANT"/>
    <property type="match status" value="1"/>
</dbReference>
<dbReference type="OrthoDB" id="2143914at2759"/>
<dbReference type="GO" id="GO:0000981">
    <property type="term" value="F:DNA-binding transcription factor activity, RNA polymerase II-specific"/>
    <property type="evidence" value="ECO:0007669"/>
    <property type="project" value="TreeGrafter"/>
</dbReference>
<feature type="compositionally biased region" description="Polar residues" evidence="2">
    <location>
        <begin position="120"/>
        <end position="133"/>
    </location>
</feature>
<feature type="domain" description="SANT" evidence="4">
    <location>
        <begin position="332"/>
        <end position="382"/>
    </location>
</feature>
<dbReference type="Proteomes" id="UP000039865">
    <property type="component" value="Unassembled WGS sequence"/>
</dbReference>
<feature type="compositionally biased region" description="Polar residues" evidence="2">
    <location>
        <begin position="78"/>
        <end position="92"/>
    </location>
</feature>
<dbReference type="SMART" id="SM00717">
    <property type="entry name" value="SANT"/>
    <property type="match status" value="3"/>
</dbReference>
<dbReference type="InterPro" id="IPR009057">
    <property type="entry name" value="Homeodomain-like_sf"/>
</dbReference>
<feature type="compositionally biased region" description="Polar residues" evidence="2">
    <location>
        <begin position="37"/>
        <end position="58"/>
    </location>
</feature>
<evidence type="ECO:0000313" key="7">
    <source>
        <dbReference type="Proteomes" id="UP000039865"/>
    </source>
</evidence>
<reference evidence="6 7" key="1">
    <citation type="submission" date="2014-06" db="EMBL/GenBank/DDBJ databases">
        <authorList>
            <person name="Swart Estienne"/>
        </authorList>
    </citation>
    <scope>NUCLEOTIDE SEQUENCE [LARGE SCALE GENOMIC DNA]</scope>
    <source>
        <strain evidence="6 7">130c</strain>
    </source>
</reference>
<dbReference type="CDD" id="cd00167">
    <property type="entry name" value="SANT"/>
    <property type="match status" value="3"/>
</dbReference>
<feature type="domain" description="Myb-like" evidence="3">
    <location>
        <begin position="231"/>
        <end position="275"/>
    </location>
</feature>
<gene>
    <name evidence="6" type="primary">Contig13500.g14406</name>
    <name evidence="6" type="ORF">STYLEM_10318</name>
</gene>
<feature type="domain" description="HTH myb-type" evidence="5">
    <location>
        <begin position="280"/>
        <end position="330"/>
    </location>
</feature>
<feature type="coiled-coil region" evidence="1">
    <location>
        <begin position="159"/>
        <end position="186"/>
    </location>
</feature>
<sequence>MSHDNRYQSQSINKNISRNASQCQDKFEIKYLNPTQMDQRQGQQVQKQSTARLSSSNFYPRHSRAKSGSGVYKDVSDNNKYVNNHKGNSNGLSNDIFEKQSKNQWNPKVKVVKITLIQSRATSPDASTSNNKSLRFGSGRVSPVDNKQFDKNFGAQFDKDELFKKLNFLSQQINGYEEEIEEEIIMQPAQQLIPINENNMAIFFNIASLFRSSDFTLTPEQFADNAKNFQKWSAKDDNLLVKAFKKYENNWSRIQEELKIPKKTIDDCRNRYDKLQNGNVKGTWMPDEDELILRNVKKFGRNWALIAKKLVGRNGKQIRERYVNYLEKKENLFKDQFTEEEEDLIMKYFDLYPHDWNKISQFITTKSSSQIKKHYVQKLRDKRNEGNSTRSVSISHIRLDFDQVSEIKNNVETLVDPLGNFFRQRLTLMKQTKKIQIDDALEDEDYQSPNWLVKKTSQEDYDNMINQLESQGILRGDSNNNKKRTTTIYQDRYYSPGNAQSNDLNSSLDEQSVNQDELLNGTIDFQEDQLPYLTLGTVKQSSSKTDYNQSNIQLSLKSNIKHQISNKQTTKKLDSIKTATTNFNNFNLLMQESQSTNLVYSSTGITISQNGNHNFISKSPNSLFDFDYLLNNDRTDCDSVFNYSSEQSNKHQAPMELN</sequence>
<evidence type="ECO:0000259" key="4">
    <source>
        <dbReference type="PROSITE" id="PS51293"/>
    </source>
</evidence>
<dbReference type="Gene3D" id="1.10.10.60">
    <property type="entry name" value="Homeodomain-like"/>
    <property type="match status" value="3"/>
</dbReference>
<dbReference type="PROSITE" id="PS50090">
    <property type="entry name" value="MYB_LIKE"/>
    <property type="match status" value="3"/>
</dbReference>
<dbReference type="InterPro" id="IPR001005">
    <property type="entry name" value="SANT/Myb"/>
</dbReference>
<evidence type="ECO:0000259" key="3">
    <source>
        <dbReference type="PROSITE" id="PS50090"/>
    </source>
</evidence>
<feature type="domain" description="Myb-like" evidence="3">
    <location>
        <begin position="276"/>
        <end position="326"/>
    </location>
</feature>
<dbReference type="GO" id="GO:0000978">
    <property type="term" value="F:RNA polymerase II cis-regulatory region sequence-specific DNA binding"/>
    <property type="evidence" value="ECO:0007669"/>
    <property type="project" value="TreeGrafter"/>
</dbReference>
<keyword evidence="1" id="KW-0175">Coiled coil</keyword>
<evidence type="ECO:0000256" key="2">
    <source>
        <dbReference type="SAM" id="MobiDB-lite"/>
    </source>
</evidence>
<dbReference type="InterPro" id="IPR017930">
    <property type="entry name" value="Myb_dom"/>
</dbReference>
<dbReference type="InterPro" id="IPR050560">
    <property type="entry name" value="MYB_TF"/>
</dbReference>
<dbReference type="EMBL" id="CCKQ01009797">
    <property type="protein sequence ID" value="CDW81303.1"/>
    <property type="molecule type" value="Genomic_DNA"/>
</dbReference>
<proteinExistence type="predicted"/>
<feature type="domain" description="Myb-like" evidence="3">
    <location>
        <begin position="329"/>
        <end position="379"/>
    </location>
</feature>
<evidence type="ECO:0000259" key="5">
    <source>
        <dbReference type="PROSITE" id="PS51294"/>
    </source>
</evidence>
<accession>A0A078AKF7</accession>
<dbReference type="PROSITE" id="PS51294">
    <property type="entry name" value="HTH_MYB"/>
    <property type="match status" value="3"/>
</dbReference>
<dbReference type="InParanoid" id="A0A078AKF7"/>
<dbReference type="Pfam" id="PF00249">
    <property type="entry name" value="Myb_DNA-binding"/>
    <property type="match status" value="3"/>
</dbReference>
<dbReference type="GO" id="GO:0005634">
    <property type="term" value="C:nucleus"/>
    <property type="evidence" value="ECO:0007669"/>
    <property type="project" value="TreeGrafter"/>
</dbReference>
<keyword evidence="7" id="KW-1185">Reference proteome</keyword>
<protein>
    <submittedName>
        <fullName evidence="6">Myb-related protein 3r-1-like</fullName>
    </submittedName>
</protein>
<name>A0A078AKF7_STYLE</name>
<evidence type="ECO:0000313" key="6">
    <source>
        <dbReference type="EMBL" id="CDW81303.1"/>
    </source>
</evidence>
<feature type="domain" description="HTH myb-type" evidence="5">
    <location>
        <begin position="334"/>
        <end position="383"/>
    </location>
</feature>
<feature type="region of interest" description="Disordered" evidence="2">
    <location>
        <begin position="120"/>
        <end position="139"/>
    </location>
</feature>
<evidence type="ECO:0000256" key="1">
    <source>
        <dbReference type="SAM" id="Coils"/>
    </source>
</evidence>
<feature type="domain" description="HTH myb-type" evidence="5">
    <location>
        <begin position="224"/>
        <end position="271"/>
    </location>
</feature>
<dbReference type="InterPro" id="IPR017884">
    <property type="entry name" value="SANT_dom"/>
</dbReference>